<dbReference type="EMBL" id="FMBM01000001">
    <property type="protein sequence ID" value="SCC78805.1"/>
    <property type="molecule type" value="Genomic_DNA"/>
</dbReference>
<dbReference type="EMBL" id="LJSX01000003">
    <property type="protein sequence ID" value="KPQ12170.1"/>
    <property type="molecule type" value="Genomic_DNA"/>
</dbReference>
<proteinExistence type="predicted"/>
<dbReference type="RefSeq" id="WP_074443480.1">
    <property type="nucleotide sequence ID" value="NZ_FMBM01000001.1"/>
</dbReference>
<name>A0A0N8KES7_9HYPH</name>
<dbReference type="AlphaFoldDB" id="A0A0N8KES7"/>
<organism evidence="1 3">
    <name type="scientific">Saliniramus fredricksonii</name>
    <dbReference type="NCBI Taxonomy" id="1653334"/>
    <lineage>
        <taxon>Bacteria</taxon>
        <taxon>Pseudomonadati</taxon>
        <taxon>Pseudomonadota</taxon>
        <taxon>Alphaproteobacteria</taxon>
        <taxon>Hyphomicrobiales</taxon>
        <taxon>Salinarimonadaceae</taxon>
        <taxon>Saliniramus</taxon>
    </lineage>
</organism>
<gene>
    <name evidence="2" type="ORF">GA0071312_0502</name>
    <name evidence="1" type="ORF">HLUCCO17_03130</name>
</gene>
<sequence length="65" mass="7506">MHIQYEDNKDNLDDVAERIGELASVVREEGDPVLAHLLDNVYAAIYYVAAKRISKNHQNMRHRLS</sequence>
<dbReference type="Proteomes" id="UP000182800">
    <property type="component" value="Unassembled WGS sequence"/>
</dbReference>
<accession>A0A0N8KES7</accession>
<evidence type="ECO:0000313" key="4">
    <source>
        <dbReference type="Proteomes" id="UP000182800"/>
    </source>
</evidence>
<keyword evidence="4" id="KW-1185">Reference proteome</keyword>
<comment type="caution">
    <text evidence="1">The sequence shown here is derived from an EMBL/GenBank/DDBJ whole genome shotgun (WGS) entry which is preliminary data.</text>
</comment>
<dbReference type="Proteomes" id="UP000050497">
    <property type="component" value="Unassembled WGS sequence"/>
</dbReference>
<protein>
    <submittedName>
        <fullName evidence="1">Ferritin-like domain</fullName>
    </submittedName>
</protein>
<reference evidence="1 3" key="1">
    <citation type="submission" date="2015-09" db="EMBL/GenBank/DDBJ databases">
        <title>Identification and resolution of microdiversity through metagenomic sequencing of parallel consortia.</title>
        <authorList>
            <person name="Nelson W.C."/>
            <person name="Romine M.F."/>
            <person name="Lindemann S.R."/>
        </authorList>
    </citation>
    <scope>NUCLEOTIDE SEQUENCE [LARGE SCALE GENOMIC DNA]</scope>
    <source>
        <strain evidence="1">HL-109</strain>
    </source>
</reference>
<evidence type="ECO:0000313" key="3">
    <source>
        <dbReference type="Proteomes" id="UP000050497"/>
    </source>
</evidence>
<evidence type="ECO:0000313" key="1">
    <source>
        <dbReference type="EMBL" id="KPQ12170.1"/>
    </source>
</evidence>
<reference evidence="2 4" key="2">
    <citation type="submission" date="2016-08" db="EMBL/GenBank/DDBJ databases">
        <authorList>
            <person name="Varghese N."/>
            <person name="Submissions Spin"/>
        </authorList>
    </citation>
    <scope>NUCLEOTIDE SEQUENCE [LARGE SCALE GENOMIC DNA]</scope>
    <source>
        <strain evidence="2 4">HL-109</strain>
    </source>
</reference>
<evidence type="ECO:0000313" key="2">
    <source>
        <dbReference type="EMBL" id="SCC78805.1"/>
    </source>
</evidence>